<evidence type="ECO:0000313" key="3">
    <source>
        <dbReference type="Proteomes" id="UP000268093"/>
    </source>
</evidence>
<name>A0A433DFE2_9FUNG</name>
<gene>
    <name evidence="2" type="ORF">BC936DRAFT_142267</name>
</gene>
<reference evidence="2 3" key="1">
    <citation type="journal article" date="2018" name="New Phytol.">
        <title>Phylogenomics of Endogonaceae and evolution of mycorrhizas within Mucoromycota.</title>
        <authorList>
            <person name="Chang Y."/>
            <person name="Desiro A."/>
            <person name="Na H."/>
            <person name="Sandor L."/>
            <person name="Lipzen A."/>
            <person name="Clum A."/>
            <person name="Barry K."/>
            <person name="Grigoriev I.V."/>
            <person name="Martin F.M."/>
            <person name="Stajich J.E."/>
            <person name="Smith M.E."/>
            <person name="Bonito G."/>
            <person name="Spatafora J.W."/>
        </authorList>
    </citation>
    <scope>NUCLEOTIDE SEQUENCE [LARGE SCALE GENOMIC DNA]</scope>
    <source>
        <strain evidence="2 3">GMNB39</strain>
    </source>
</reference>
<accession>A0A433DFE2</accession>
<organism evidence="2 3">
    <name type="scientific">Jimgerdemannia flammicorona</name>
    <dbReference type="NCBI Taxonomy" id="994334"/>
    <lineage>
        <taxon>Eukaryota</taxon>
        <taxon>Fungi</taxon>
        <taxon>Fungi incertae sedis</taxon>
        <taxon>Mucoromycota</taxon>
        <taxon>Mucoromycotina</taxon>
        <taxon>Endogonomycetes</taxon>
        <taxon>Endogonales</taxon>
        <taxon>Endogonaceae</taxon>
        <taxon>Jimgerdemannia</taxon>
    </lineage>
</organism>
<keyword evidence="3" id="KW-1185">Reference proteome</keyword>
<evidence type="ECO:0000256" key="1">
    <source>
        <dbReference type="SAM" id="MobiDB-lite"/>
    </source>
</evidence>
<dbReference type="EMBL" id="RBNI01002217">
    <property type="protein sequence ID" value="RUP49547.1"/>
    <property type="molecule type" value="Genomic_DNA"/>
</dbReference>
<protein>
    <submittedName>
        <fullName evidence="2">Uncharacterized protein</fullName>
    </submittedName>
</protein>
<feature type="compositionally biased region" description="Acidic residues" evidence="1">
    <location>
        <begin position="13"/>
        <end position="26"/>
    </location>
</feature>
<dbReference type="Proteomes" id="UP000268093">
    <property type="component" value="Unassembled WGS sequence"/>
</dbReference>
<feature type="compositionally biased region" description="Acidic residues" evidence="1">
    <location>
        <begin position="45"/>
        <end position="55"/>
    </location>
</feature>
<feature type="region of interest" description="Disordered" evidence="1">
    <location>
        <begin position="1"/>
        <end position="71"/>
    </location>
</feature>
<evidence type="ECO:0000313" key="2">
    <source>
        <dbReference type="EMBL" id="RUP49547.1"/>
    </source>
</evidence>
<comment type="caution">
    <text evidence="2">The sequence shown here is derived from an EMBL/GenBank/DDBJ whole genome shotgun (WGS) entry which is preliminary data.</text>
</comment>
<dbReference type="AlphaFoldDB" id="A0A433DFE2"/>
<proteinExistence type="predicted"/>
<sequence>MPAMTSWLLQGNLEDDDTSDSEADEDFVPRDADDLGSPTGTSSESSEDDAVEGDDGAPSSSSKPNGSLEVQKPVVLKTIDIEACSQSGCHRLCI</sequence>